<evidence type="ECO:0000313" key="2">
    <source>
        <dbReference type="Proteomes" id="UP001569414"/>
    </source>
</evidence>
<dbReference type="RefSeq" id="WP_371844342.1">
    <property type="nucleotide sequence ID" value="NZ_JBGMEL010000016.1"/>
</dbReference>
<dbReference type="Pfam" id="PF04134">
    <property type="entry name" value="DCC1-like"/>
    <property type="match status" value="1"/>
</dbReference>
<organism evidence="1 2">
    <name type="scientific">Microbulbifer echini</name>
    <dbReference type="NCBI Taxonomy" id="1529067"/>
    <lineage>
        <taxon>Bacteria</taxon>
        <taxon>Pseudomonadati</taxon>
        <taxon>Pseudomonadota</taxon>
        <taxon>Gammaproteobacteria</taxon>
        <taxon>Cellvibrionales</taxon>
        <taxon>Microbulbiferaceae</taxon>
        <taxon>Microbulbifer</taxon>
    </lineage>
</organism>
<sequence length="151" mass="17840">MSSSSTEKIVLFDSQCNLCNGWSRLLLKYDKHYRFTLCRVQSPAGQYYLKKLGLPRHTFESVILLERNGGALCQYHKSDAVLRITNDLGSYWRYIAFLRYIPRPVRNWLYDLVARNRYRWFGRRSSCLLPSAADKHRFLEEVSEKNPNEPV</sequence>
<dbReference type="EMBL" id="JBGMEL010000016">
    <property type="protein sequence ID" value="MFA0791905.1"/>
    <property type="molecule type" value="Genomic_DNA"/>
</dbReference>
<comment type="caution">
    <text evidence="1">The sequence shown here is derived from an EMBL/GenBank/DDBJ whole genome shotgun (WGS) entry which is preliminary data.</text>
</comment>
<dbReference type="InterPro" id="IPR007263">
    <property type="entry name" value="DCC1-like"/>
</dbReference>
<protein>
    <submittedName>
        <fullName evidence="1">Thiol-disulfide oxidoreductase DCC family protein</fullName>
    </submittedName>
</protein>
<evidence type="ECO:0000313" key="1">
    <source>
        <dbReference type="EMBL" id="MFA0791905.1"/>
    </source>
</evidence>
<dbReference type="PANTHER" id="PTHR33639:SF2">
    <property type="entry name" value="DUF393 DOMAIN-CONTAINING PROTEIN"/>
    <property type="match status" value="1"/>
</dbReference>
<dbReference type="InterPro" id="IPR052927">
    <property type="entry name" value="DCC_oxidoreductase"/>
</dbReference>
<accession>A0ABV4NRR3</accession>
<reference evidence="1 2" key="1">
    <citation type="submission" date="2024-08" db="EMBL/GenBank/DDBJ databases">
        <authorList>
            <person name="Ishaq N."/>
        </authorList>
    </citation>
    <scope>NUCLEOTIDE SEQUENCE [LARGE SCALE GENOMIC DNA]</scope>
    <source>
        <strain evidence="1 2">JCM 30400</strain>
    </source>
</reference>
<name>A0ABV4NRR3_9GAMM</name>
<dbReference type="Proteomes" id="UP001569414">
    <property type="component" value="Unassembled WGS sequence"/>
</dbReference>
<proteinExistence type="predicted"/>
<dbReference type="PANTHER" id="PTHR33639">
    <property type="entry name" value="THIOL-DISULFIDE OXIDOREDUCTASE DCC"/>
    <property type="match status" value="1"/>
</dbReference>
<keyword evidence="2" id="KW-1185">Reference proteome</keyword>
<gene>
    <name evidence="1" type="ORF">ACCI51_15250</name>
</gene>